<accession>A0ABY7VUQ6</accession>
<dbReference type="Proteomes" id="UP001214250">
    <property type="component" value="Chromosome 2"/>
</dbReference>
<name>A0ABY7VUQ6_9BACT</name>
<gene>
    <name evidence="1" type="ORF">PQO03_18405</name>
</gene>
<dbReference type="EMBL" id="CP117812">
    <property type="protein sequence ID" value="WDE97802.1"/>
    <property type="molecule type" value="Genomic_DNA"/>
</dbReference>
<sequence length="327" mass="37748">MSTKLHAFFFCLILLSLLSCKREQKSTTDYSETIQDYSELLNHLEQNKTEKLKSKLEQMNVEEKFHLQKLLKSHGEADILHQCNQLLQNKEFDQARILITEHTKQYGVSKSLADASRTLTALEKIHQLKAQLQTKDSLALTLKQVNQIENEMLLTFPKNSDLKTKKMKRWFYLQKKKLTQKANEQLARLRMISLLQIDQSNAILDFDSKSGAEIYYHQLTRNQQLNNKEKQLADSVITLKSNLKTAPASISDLILHLYWKASQQSPAETIIQLKHLQEASPLDDSLKNRIIQASLKAHNIKPEELEGPPLLNLPTLMHLILKSEQQD</sequence>
<evidence type="ECO:0000313" key="2">
    <source>
        <dbReference type="Proteomes" id="UP001214250"/>
    </source>
</evidence>
<dbReference type="PROSITE" id="PS51257">
    <property type="entry name" value="PROKAR_LIPOPROTEIN"/>
    <property type="match status" value="1"/>
</dbReference>
<reference evidence="1 2" key="1">
    <citation type="submission" date="2023-02" db="EMBL/GenBank/DDBJ databases">
        <title>Genome sequence of Lentisphaera profundi SAORIC-696.</title>
        <authorList>
            <person name="Kim e."/>
            <person name="Cho J.-C."/>
            <person name="Choi A."/>
            <person name="Kang I."/>
        </authorList>
    </citation>
    <scope>NUCLEOTIDE SEQUENCE [LARGE SCALE GENOMIC DNA]</scope>
    <source>
        <strain evidence="1 2">SAORIC-696</strain>
    </source>
</reference>
<proteinExistence type="predicted"/>
<evidence type="ECO:0008006" key="3">
    <source>
        <dbReference type="Google" id="ProtNLM"/>
    </source>
</evidence>
<keyword evidence="2" id="KW-1185">Reference proteome</keyword>
<evidence type="ECO:0000313" key="1">
    <source>
        <dbReference type="EMBL" id="WDE97802.1"/>
    </source>
</evidence>
<protein>
    <recommendedName>
        <fullName evidence="3">Lipoprotein</fullName>
    </recommendedName>
</protein>
<dbReference type="RefSeq" id="WP_274152411.1">
    <property type="nucleotide sequence ID" value="NZ_CP117812.1"/>
</dbReference>
<organism evidence="1 2">
    <name type="scientific">Lentisphaera profundi</name>
    <dbReference type="NCBI Taxonomy" id="1658616"/>
    <lineage>
        <taxon>Bacteria</taxon>
        <taxon>Pseudomonadati</taxon>
        <taxon>Lentisphaerota</taxon>
        <taxon>Lentisphaeria</taxon>
        <taxon>Lentisphaerales</taxon>
        <taxon>Lentisphaeraceae</taxon>
        <taxon>Lentisphaera</taxon>
    </lineage>
</organism>